<evidence type="ECO:0000313" key="2">
    <source>
        <dbReference type="Proteomes" id="UP000002333"/>
    </source>
</evidence>
<dbReference type="AlphaFoldDB" id="A0A3F3A284"/>
<reference evidence="1 2" key="1">
    <citation type="journal article" date="2007" name="PLoS ONE">
        <title>Analysis of the neurotoxin complex genes in Clostridium botulinum A1-A4 and B1 strains: BoNT/A3, /Ba4 and /B1 clusters are located within plasmids.</title>
        <authorList>
            <person name="Smith T.J."/>
            <person name="Hill K.K."/>
            <person name="Foley B.T."/>
            <person name="Detter J.C."/>
            <person name="Munk A.C."/>
            <person name="Bruce D.C."/>
            <person name="Doggett N.A."/>
            <person name="Smith L.A."/>
            <person name="Marks J.D."/>
            <person name="Xie G."/>
            <person name="Brettin T.S."/>
        </authorList>
    </citation>
    <scope>NUCLEOTIDE SEQUENCE [LARGE SCALE GENOMIC DNA]</scope>
    <source>
        <strain evidence="2">657 / Type Ba4</strain>
    </source>
</reference>
<dbReference type="RefSeq" id="WP_012720206.1">
    <property type="nucleotide sequence ID" value="NC_012654.1"/>
</dbReference>
<organism evidence="1 2">
    <name type="scientific">Clostridium botulinum (strain 657 / Type Ba4)</name>
    <dbReference type="NCBI Taxonomy" id="515621"/>
    <lineage>
        <taxon>Bacteria</taxon>
        <taxon>Bacillati</taxon>
        <taxon>Bacillota</taxon>
        <taxon>Clostridia</taxon>
        <taxon>Eubacteriales</taxon>
        <taxon>Clostridiaceae</taxon>
        <taxon>Clostridium</taxon>
    </lineage>
</organism>
<dbReference type="Proteomes" id="UP000002333">
    <property type="component" value="Plasmid pCLJ"/>
</dbReference>
<keyword evidence="1" id="KW-0614">Plasmid</keyword>
<sequence>MRKAELKNVTIENIKRDLYIDNIECDIKYLISSKIIINSHKEKILILSFFLRESLELKYRVFLNKQSREYATLCFEDNKKTKWRTGIIENIISYRWIEESLLINTESINCILKYLTVKDTPLYHVYKFQHDILNEKRIKRYSTELEYINSYMKTIPKIPKTFYKWVDETALIDSRYIFYKYKRTTKAIKGYCSHCKQEVSITNPKHNKKGICPCCKSSIIFKSEGKVGCLQDETVCCLIQKANQSSNLVIRYFEVVKTYGANYKEAKLSISECLRDFNDGYSVKEFEYRNFVPTNENRWCKGIRSGLYAHQYDFWNIALYTRNLDKVLKNTKYQYSQLKPYATQKQGFKFPVYSYLYCYKKYPFIEYLWKLGLSNLIGLILYNSDYLLKDLFNLSGKNFMEILKLDKNYLSRSQELNITGEELSILQNAYKNKIKITNEEFKFVSNIGYNYSNDFFAISKYSSVHKTIKYLEKQKTILNNPISNIIITWKDYLDKCIQLNYNLSNEFILFPKKLKERHDEICLEFDKHKMEIYNKKIYERYKELSKLYNWKYKDYIILVASSANELIKEGQELHHCVGGVFKEKMANGETNILFLRKKDNPHKSFYTIEVKDNCIRQIRGFEDKDPTSEIEKVIEIFKREKLNNKRIA</sequence>
<protein>
    <recommendedName>
        <fullName evidence="3">PcfJ-like protein</fullName>
    </recommendedName>
</protein>
<geneLocation type="plasmid" evidence="1 2">
    <name>pCLJ</name>
</geneLocation>
<accession>A0A3F3A284</accession>
<dbReference type="KEGG" id="cbi:CLJ_0246"/>
<evidence type="ECO:0008006" key="3">
    <source>
        <dbReference type="Google" id="ProtNLM"/>
    </source>
</evidence>
<dbReference type="InterPro" id="IPR025586">
    <property type="entry name" value="PcfJ"/>
</dbReference>
<dbReference type="EMBL" id="CP001081">
    <property type="protein sequence ID" value="ACQ51217.1"/>
    <property type="molecule type" value="Genomic_DNA"/>
</dbReference>
<gene>
    <name evidence="1" type="ordered locus">CLJ_0246</name>
</gene>
<reference evidence="2" key="2">
    <citation type="submission" date="2008-05" db="EMBL/GenBank/DDBJ databases">
        <title>Genome sequence of Clostridium botulinum Ba4 strain 657 plasmid pCLJ.</title>
        <authorList>
            <person name="Shrivastava S."/>
            <person name="Brown J.L."/>
            <person name="Bruce D."/>
            <person name="Detter C."/>
            <person name="Munk C."/>
            <person name="Smith L.A."/>
            <person name="Smith T.J."/>
            <person name="Sutton G."/>
            <person name="Brettin T.S."/>
        </authorList>
    </citation>
    <scope>NUCLEOTIDE SEQUENCE [LARGE SCALE GENOMIC DNA]</scope>
    <source>
        <strain evidence="2">657 / Type Ba4</strain>
        <plasmid evidence="2">pCLJ</plasmid>
    </source>
</reference>
<evidence type="ECO:0000313" key="1">
    <source>
        <dbReference type="EMBL" id="ACQ51217.1"/>
    </source>
</evidence>
<dbReference type="Pfam" id="PF14284">
    <property type="entry name" value="PcfJ"/>
    <property type="match status" value="1"/>
</dbReference>
<name>A0A3F3A284_CLOB6</name>
<proteinExistence type="predicted"/>